<dbReference type="EMBL" id="CP047895">
    <property type="protein sequence ID" value="QHL90663.1"/>
    <property type="molecule type" value="Genomic_DNA"/>
</dbReference>
<reference evidence="1 2" key="1">
    <citation type="submission" date="2020-01" db="EMBL/GenBank/DDBJ databases">
        <title>Sphingomonas sp. C33 whole genome sequece.</title>
        <authorList>
            <person name="Park C."/>
        </authorList>
    </citation>
    <scope>NUCLEOTIDE SEQUENCE [LARGE SCALE GENOMIC DNA]</scope>
    <source>
        <strain evidence="1 2">C33</strain>
    </source>
</reference>
<dbReference type="AlphaFoldDB" id="A0A7Z2NVN8"/>
<protein>
    <submittedName>
        <fullName evidence="1">Tail tape measure protein</fullName>
    </submittedName>
</protein>
<name>A0A7Z2NVN8_9SPHN</name>
<accession>A0A7Z2NVN8</accession>
<dbReference type="KEGG" id="schy:GVO57_07250"/>
<evidence type="ECO:0000313" key="2">
    <source>
        <dbReference type="Proteomes" id="UP000464468"/>
    </source>
</evidence>
<dbReference type="RefSeq" id="WP_160592590.1">
    <property type="nucleotide sequence ID" value="NZ_CP047895.1"/>
</dbReference>
<evidence type="ECO:0000313" key="1">
    <source>
        <dbReference type="EMBL" id="QHL90663.1"/>
    </source>
</evidence>
<proteinExistence type="predicted"/>
<keyword evidence="2" id="KW-1185">Reference proteome</keyword>
<gene>
    <name evidence="1" type="ORF">GVO57_07250</name>
</gene>
<sequence>MDEEIERLVIGVRADTAGFARDLEAMRAQLEGPFGDGVARAGRGLEAVLARAVRTGRLGFEDLKRVALQVLGEIAASAVTSGIGAILAGIGAGGGGTGRGGIAGGLLGGLTGGLIGGLPGRATGGPVSPGQAYLVGERGPELFVPTMSGRIAPGAAPGRDVRIAITVNAPGGTDQAQALARSSRQIAREVRRALG</sequence>
<organism evidence="1 2">
    <name type="scientific">Sphingomonas changnyeongensis</name>
    <dbReference type="NCBI Taxonomy" id="2698679"/>
    <lineage>
        <taxon>Bacteria</taxon>
        <taxon>Pseudomonadati</taxon>
        <taxon>Pseudomonadota</taxon>
        <taxon>Alphaproteobacteria</taxon>
        <taxon>Sphingomonadales</taxon>
        <taxon>Sphingomonadaceae</taxon>
        <taxon>Sphingomonas</taxon>
    </lineage>
</organism>
<dbReference type="Proteomes" id="UP000464468">
    <property type="component" value="Chromosome"/>
</dbReference>